<keyword evidence="1" id="KW-0732">Signal</keyword>
<protein>
    <submittedName>
        <fullName evidence="2">Family 3 extracellular solute-binding protein</fullName>
    </submittedName>
</protein>
<gene>
    <name evidence="2" type="ORF">DFE_0479</name>
</gene>
<dbReference type="PANTHER" id="PTHR35936:SF35">
    <property type="entry name" value="L-CYSTINE-BINDING PROTEIN TCYJ"/>
    <property type="match status" value="1"/>
</dbReference>
<dbReference type="EMBL" id="AP017378">
    <property type="protein sequence ID" value="BBD07205.1"/>
    <property type="molecule type" value="Genomic_DNA"/>
</dbReference>
<name>A0A2Z6AVJ5_9BACT</name>
<keyword evidence="3" id="KW-1185">Reference proteome</keyword>
<evidence type="ECO:0000313" key="2">
    <source>
        <dbReference type="EMBL" id="BBD07205.1"/>
    </source>
</evidence>
<dbReference type="Gene3D" id="3.40.190.10">
    <property type="entry name" value="Periplasmic binding protein-like II"/>
    <property type="match status" value="2"/>
</dbReference>
<dbReference type="OrthoDB" id="368476at2"/>
<proteinExistence type="predicted"/>
<dbReference type="PANTHER" id="PTHR35936">
    <property type="entry name" value="MEMBRANE-BOUND LYTIC MUREIN TRANSGLYCOSYLASE F"/>
    <property type="match status" value="1"/>
</dbReference>
<dbReference type="SUPFAM" id="SSF53850">
    <property type="entry name" value="Periplasmic binding protein-like II"/>
    <property type="match status" value="1"/>
</dbReference>
<dbReference type="KEGG" id="dfl:DFE_0479"/>
<sequence length="249" mass="28344">MTVNPLRIGMKKTMLLALGLVCIFSSYALAANNTIRISTSYESLLSTPGQTGMLDQILKEAFRRIGVEAEIVFTPNERSLVAVNDGMLDGEINRIAGMEKTYPNLVQVPESNMTMHFVAFATRDIPISGWESLRSLRVGIENGWKILERNTEGFPHLTRLMNASHLFSMLHRDRLDVVLYSKLGGYELVRSLRCDHVHHLDPPLESREMFLYVHKAHQWLAVPVAEALREMKRDGTYDRIVRNTTGYLR</sequence>
<organism evidence="2 3">
    <name type="scientific">Desulfovibrio ferrophilus</name>
    <dbReference type="NCBI Taxonomy" id="241368"/>
    <lineage>
        <taxon>Bacteria</taxon>
        <taxon>Pseudomonadati</taxon>
        <taxon>Thermodesulfobacteriota</taxon>
        <taxon>Desulfovibrionia</taxon>
        <taxon>Desulfovibrionales</taxon>
        <taxon>Desulfovibrionaceae</taxon>
        <taxon>Desulfovibrio</taxon>
    </lineage>
</organism>
<evidence type="ECO:0000256" key="1">
    <source>
        <dbReference type="SAM" id="SignalP"/>
    </source>
</evidence>
<feature type="chain" id="PRO_5016433054" evidence="1">
    <location>
        <begin position="31"/>
        <end position="249"/>
    </location>
</feature>
<accession>A0A2Z6AVJ5</accession>
<evidence type="ECO:0000313" key="3">
    <source>
        <dbReference type="Proteomes" id="UP000269883"/>
    </source>
</evidence>
<reference evidence="2 3" key="1">
    <citation type="journal article" date="2018" name="Sci. Adv.">
        <title>Multi-heme cytochromes provide a pathway for survival in energy-limited environments.</title>
        <authorList>
            <person name="Deng X."/>
            <person name="Dohmae N."/>
            <person name="Nealson K.H."/>
            <person name="Hashimoto K."/>
            <person name="Okamoto A."/>
        </authorList>
    </citation>
    <scope>NUCLEOTIDE SEQUENCE [LARGE SCALE GENOMIC DNA]</scope>
    <source>
        <strain evidence="2 3">IS5</strain>
    </source>
</reference>
<feature type="signal peptide" evidence="1">
    <location>
        <begin position="1"/>
        <end position="30"/>
    </location>
</feature>
<dbReference type="AlphaFoldDB" id="A0A2Z6AVJ5"/>
<dbReference type="Proteomes" id="UP000269883">
    <property type="component" value="Chromosome"/>
</dbReference>